<dbReference type="PANTHER" id="PTHR15394:SF3">
    <property type="entry name" value="SERINE HYDROLASE RBBP9"/>
    <property type="match status" value="1"/>
</dbReference>
<comment type="caution">
    <text evidence="1">The sequence shown here is derived from an EMBL/GenBank/DDBJ whole genome shotgun (WGS) entry which is preliminary data.</text>
</comment>
<dbReference type="Proteomes" id="UP001597109">
    <property type="component" value="Unassembled WGS sequence"/>
</dbReference>
<dbReference type="RefSeq" id="WP_379082898.1">
    <property type="nucleotide sequence ID" value="NZ_JBHTKI010000020.1"/>
</dbReference>
<dbReference type="SUPFAM" id="SSF53474">
    <property type="entry name" value="alpha/beta-Hydrolases"/>
    <property type="match status" value="1"/>
</dbReference>
<proteinExistence type="predicted"/>
<protein>
    <submittedName>
        <fullName evidence="1">Alpha/beta fold hydrolase</fullName>
    </submittedName>
</protein>
<name>A0ABW3LEQ7_9BACL</name>
<dbReference type="Pfam" id="PF06821">
    <property type="entry name" value="Ser_hydrolase"/>
    <property type="match status" value="1"/>
</dbReference>
<dbReference type="Gene3D" id="3.40.50.1820">
    <property type="entry name" value="alpha/beta hydrolase"/>
    <property type="match status" value="1"/>
</dbReference>
<organism evidence="1 2">
    <name type="scientific">Metaplanococcus flavidus</name>
    <dbReference type="NCBI Taxonomy" id="569883"/>
    <lineage>
        <taxon>Bacteria</taxon>
        <taxon>Bacillati</taxon>
        <taxon>Bacillota</taxon>
        <taxon>Bacilli</taxon>
        <taxon>Bacillales</taxon>
        <taxon>Caryophanaceae</taxon>
        <taxon>Metaplanococcus</taxon>
    </lineage>
</organism>
<sequence>MVKQVLFIHSAGPQGEQQGSSRLLKYLNDELGSDFRLLAPKMPTPEDPKYPEWKQVLKEEIASLEDGAILLGHSIGGSALLKFLSEEELGKSFAKVITIAAPYWGIDENWQLKDFELAEDFSARSSLLPDAVLFHSIDDEIVPFEHLEKYMESLPGATVRQLSGKDHIFQDGLPEAIEEIRLG</sequence>
<keyword evidence="2" id="KW-1185">Reference proteome</keyword>
<dbReference type="InterPro" id="IPR029058">
    <property type="entry name" value="AB_hydrolase_fold"/>
</dbReference>
<dbReference type="EMBL" id="JBHTKI010000020">
    <property type="protein sequence ID" value="MFD1032384.1"/>
    <property type="molecule type" value="Genomic_DNA"/>
</dbReference>
<accession>A0ABW3LEQ7</accession>
<dbReference type="GO" id="GO:0016787">
    <property type="term" value="F:hydrolase activity"/>
    <property type="evidence" value="ECO:0007669"/>
    <property type="project" value="UniProtKB-KW"/>
</dbReference>
<reference evidence="2" key="1">
    <citation type="journal article" date="2019" name="Int. J. Syst. Evol. Microbiol.">
        <title>The Global Catalogue of Microorganisms (GCM) 10K type strain sequencing project: providing services to taxonomists for standard genome sequencing and annotation.</title>
        <authorList>
            <consortium name="The Broad Institute Genomics Platform"/>
            <consortium name="The Broad Institute Genome Sequencing Center for Infectious Disease"/>
            <person name="Wu L."/>
            <person name="Ma J."/>
        </authorList>
    </citation>
    <scope>NUCLEOTIDE SEQUENCE [LARGE SCALE GENOMIC DNA]</scope>
    <source>
        <strain evidence="2">CCUG 56756</strain>
    </source>
</reference>
<evidence type="ECO:0000313" key="2">
    <source>
        <dbReference type="Proteomes" id="UP001597109"/>
    </source>
</evidence>
<dbReference type="PANTHER" id="PTHR15394">
    <property type="entry name" value="SERINE HYDROLASE RBBP9"/>
    <property type="match status" value="1"/>
</dbReference>
<evidence type="ECO:0000313" key="1">
    <source>
        <dbReference type="EMBL" id="MFD1032384.1"/>
    </source>
</evidence>
<gene>
    <name evidence="1" type="ORF">ACFQ1X_13165</name>
</gene>
<dbReference type="InterPro" id="IPR010662">
    <property type="entry name" value="RBBP9/YdeN"/>
</dbReference>
<keyword evidence="1" id="KW-0378">Hydrolase</keyword>